<feature type="transmembrane region" description="Helical" evidence="1">
    <location>
        <begin position="462"/>
        <end position="483"/>
    </location>
</feature>
<keyword evidence="1" id="KW-0472">Membrane</keyword>
<dbReference type="EMBL" id="BLBS01000043">
    <property type="protein sequence ID" value="GET90669.1"/>
    <property type="molecule type" value="Genomic_DNA"/>
</dbReference>
<reference evidence="2" key="1">
    <citation type="submission" date="2019-11" db="EMBL/GenBank/DDBJ databases">
        <title>Leishmania tarentolae CDS.</title>
        <authorList>
            <person name="Goto Y."/>
            <person name="Yamagishi J."/>
        </authorList>
    </citation>
    <scope>NUCLEOTIDE SEQUENCE [LARGE SCALE GENOMIC DNA]</scope>
    <source>
        <strain evidence="2">Parrot Tar II</strain>
    </source>
</reference>
<gene>
    <name evidence="2" type="ORF">LtaPh_3008081</name>
</gene>
<keyword evidence="1" id="KW-0812">Transmembrane</keyword>
<name>A0A640KT64_LEITA</name>
<evidence type="ECO:0000313" key="2">
    <source>
        <dbReference type="EMBL" id="GET90669.1"/>
    </source>
</evidence>
<dbReference type="AlphaFoldDB" id="A0A640KT64"/>
<comment type="caution">
    <text evidence="2">The sequence shown here is derived from an EMBL/GenBank/DDBJ whole genome shotgun (WGS) entry which is preliminary data.</text>
</comment>
<organism evidence="2 3">
    <name type="scientific">Leishmania tarentolae</name>
    <name type="common">Sauroleishmania tarentolae</name>
    <dbReference type="NCBI Taxonomy" id="5689"/>
    <lineage>
        <taxon>Eukaryota</taxon>
        <taxon>Discoba</taxon>
        <taxon>Euglenozoa</taxon>
        <taxon>Kinetoplastea</taxon>
        <taxon>Metakinetoplastina</taxon>
        <taxon>Trypanosomatida</taxon>
        <taxon>Trypanosomatidae</taxon>
        <taxon>Leishmaniinae</taxon>
        <taxon>Leishmania</taxon>
        <taxon>lizard Leishmania</taxon>
    </lineage>
</organism>
<sequence>MLEVPAVTHGGCLGHRRLGCLLLLVVERQAELDHSVNALGVAGGVLQLEAGREQRRVEEQEDKILHGLVVLVRLHAAAQLLDDGVTGVELHCLLGHHVLRHAGVTQRLLRMICSMCADHPNSDVTRMHGDVDRRSDTVTFSTLSQHLLHRLAQLLARRLFLLALPLLLLRLLEVHALLRQARELLVLEVLHLLHHVLVDRLRHEQHLKSAALRLLNERRRLQLLLAVAGNVVDRLLLGLHARHVVLQRRHLLARLGAVEAQQLHQLLAVRRVLVDAQLDVLAKLLVELLVVLLVLRHLVEHFQALLHNVLADHLQDLVLLQVLARDVQWQVLAVHDALHEAEPVRAQVLAVVHDEHTAHVQLDVVALLVRLEHVERRALRNKHDRAELQLALHREVLRSRRVLPVVGDGLVEGSVLLLRHVLRVARPERLVLVLDLVLLRHLLHLLRLLLLALVALLHLLDLRLLLVLAGLLRILLVLVRHLLLRRLLHHQLDVVADELGVLLDQFLQAARLQVLQLVLLEVQRDARAALHVRVRRARDRERAARGRLPDVRLVRVVLRRHRHAVRHKVRRVEADTKLANHAHVAAGLQRSMNAFVPERAIVPRLLTRSAFVIPMPLSSTVSVLFSLSGTTRTYSRDDSPSTDGSVRLW</sequence>
<proteinExistence type="predicted"/>
<dbReference type="OrthoDB" id="7361223at2759"/>
<protein>
    <submittedName>
        <fullName evidence="2">Heat shock protein 83</fullName>
    </submittedName>
</protein>
<feature type="transmembrane region" description="Helical" evidence="1">
    <location>
        <begin position="430"/>
        <end position="456"/>
    </location>
</feature>
<dbReference type="Proteomes" id="UP000419144">
    <property type="component" value="Unassembled WGS sequence"/>
</dbReference>
<accession>A0A640KT64</accession>
<keyword evidence="3" id="KW-1185">Reference proteome</keyword>
<dbReference type="VEuPathDB" id="TriTrypDB:LtaPh_3008081"/>
<evidence type="ECO:0000256" key="1">
    <source>
        <dbReference type="SAM" id="Phobius"/>
    </source>
</evidence>
<evidence type="ECO:0000313" key="3">
    <source>
        <dbReference type="Proteomes" id="UP000419144"/>
    </source>
</evidence>
<keyword evidence="2" id="KW-0346">Stress response</keyword>
<keyword evidence="1" id="KW-1133">Transmembrane helix</keyword>